<keyword evidence="1 4" id="KW-0479">Metal-binding</keyword>
<dbReference type="InterPro" id="IPR020843">
    <property type="entry name" value="ER"/>
</dbReference>
<dbReference type="Pfam" id="PF08240">
    <property type="entry name" value="ADH_N"/>
    <property type="match status" value="1"/>
</dbReference>
<evidence type="ECO:0000259" key="5">
    <source>
        <dbReference type="SMART" id="SM00829"/>
    </source>
</evidence>
<dbReference type="SUPFAM" id="SSF51735">
    <property type="entry name" value="NAD(P)-binding Rossmann-fold domains"/>
    <property type="match status" value="1"/>
</dbReference>
<gene>
    <name evidence="6" type="ORF">SBA5_680003</name>
</gene>
<name>A0A2N9LZM1_9BACT</name>
<dbReference type="InterPro" id="IPR011032">
    <property type="entry name" value="GroES-like_sf"/>
</dbReference>
<dbReference type="Gene3D" id="3.40.50.720">
    <property type="entry name" value="NAD(P)-binding Rossmann-like Domain"/>
    <property type="match status" value="1"/>
</dbReference>
<keyword evidence="2 4" id="KW-0862">Zinc</keyword>
<comment type="similarity">
    <text evidence="4">Belongs to the zinc-containing alcohol dehydrogenase family.</text>
</comment>
<evidence type="ECO:0000313" key="6">
    <source>
        <dbReference type="EMBL" id="SPE28638.1"/>
    </source>
</evidence>
<sequence length="394" mass="41591">MISSMDDFPMNEVASENRMATQISSPKFQVDSKIPTSMRAVVYRGINDMRLETVPVPSIGPGELLIKIATCGVCGTDLKKIHMGSHSAPRIFGHEMAGVVAEVGAGVTNYAVGDRVMTFHHVPCGECYYCRKNTPAQCPLYLKTGATAGFAPSGGGFAEYLRAMDFLVARGGVVKIPDGVPFEQAAFVEPLMTVLKGAKLLNLAADDTVLVIGQGPIGLMHALMAKRTGARVLTSDLFPERHAIAARYGLANPIQAGTENVVERVIAETEGRGADAVIIAVGGNGLIKTAMDAVRPGGKVMLFAQTQHGEATFDPAAVCVDEKTLLGSYSSSFPILGEVTDLVFGGYRSGLDLTRLISHRFPLEEAVEAIHIASNPGASSMKIMMEPAPGAGAQ</sequence>
<dbReference type="Proteomes" id="UP000239735">
    <property type="component" value="Unassembled WGS sequence"/>
</dbReference>
<dbReference type="InterPro" id="IPR002328">
    <property type="entry name" value="ADH_Zn_CS"/>
</dbReference>
<evidence type="ECO:0000256" key="3">
    <source>
        <dbReference type="ARBA" id="ARBA00023002"/>
    </source>
</evidence>
<dbReference type="InterPro" id="IPR013149">
    <property type="entry name" value="ADH-like_C"/>
</dbReference>
<dbReference type="InterPro" id="IPR013154">
    <property type="entry name" value="ADH-like_N"/>
</dbReference>
<accession>A0A2N9LZM1</accession>
<organism evidence="6 7">
    <name type="scientific">Candidatus Sulfuritelmatomonas gaucii</name>
    <dbReference type="NCBI Taxonomy" id="2043161"/>
    <lineage>
        <taxon>Bacteria</taxon>
        <taxon>Pseudomonadati</taxon>
        <taxon>Acidobacteriota</taxon>
        <taxon>Terriglobia</taxon>
        <taxon>Terriglobales</taxon>
        <taxon>Acidobacteriaceae</taxon>
        <taxon>Candidatus Sulfuritelmatomonas</taxon>
    </lineage>
</organism>
<evidence type="ECO:0000313" key="7">
    <source>
        <dbReference type="Proteomes" id="UP000239735"/>
    </source>
</evidence>
<dbReference type="GO" id="GO:0008270">
    <property type="term" value="F:zinc ion binding"/>
    <property type="evidence" value="ECO:0007669"/>
    <property type="project" value="InterPro"/>
</dbReference>
<proteinExistence type="inferred from homology"/>
<dbReference type="SMART" id="SM00829">
    <property type="entry name" value="PKS_ER"/>
    <property type="match status" value="1"/>
</dbReference>
<protein>
    <submittedName>
        <fullName evidence="6">Oxidoreductase, zinc-binding dehydrogenase family</fullName>
    </submittedName>
</protein>
<dbReference type="CDD" id="cd08235">
    <property type="entry name" value="iditol_2_DH_like"/>
    <property type="match status" value="1"/>
</dbReference>
<keyword evidence="3" id="KW-0560">Oxidoreductase</keyword>
<dbReference type="PROSITE" id="PS00059">
    <property type="entry name" value="ADH_ZINC"/>
    <property type="match status" value="1"/>
</dbReference>
<dbReference type="Gene3D" id="3.90.180.10">
    <property type="entry name" value="Medium-chain alcohol dehydrogenases, catalytic domain"/>
    <property type="match status" value="1"/>
</dbReference>
<dbReference type="PANTHER" id="PTHR43401:SF2">
    <property type="entry name" value="L-THREONINE 3-DEHYDROGENASE"/>
    <property type="match status" value="1"/>
</dbReference>
<evidence type="ECO:0000256" key="2">
    <source>
        <dbReference type="ARBA" id="ARBA00022833"/>
    </source>
</evidence>
<feature type="domain" description="Enoyl reductase (ER)" evidence="5">
    <location>
        <begin position="44"/>
        <end position="385"/>
    </location>
</feature>
<dbReference type="SUPFAM" id="SSF50129">
    <property type="entry name" value="GroES-like"/>
    <property type="match status" value="1"/>
</dbReference>
<evidence type="ECO:0000256" key="4">
    <source>
        <dbReference type="RuleBase" id="RU361277"/>
    </source>
</evidence>
<dbReference type="Pfam" id="PF00107">
    <property type="entry name" value="ADH_zinc_N"/>
    <property type="match status" value="1"/>
</dbReference>
<dbReference type="InterPro" id="IPR036291">
    <property type="entry name" value="NAD(P)-bd_dom_sf"/>
</dbReference>
<dbReference type="AlphaFoldDB" id="A0A2N9LZM1"/>
<evidence type="ECO:0000256" key="1">
    <source>
        <dbReference type="ARBA" id="ARBA00022723"/>
    </source>
</evidence>
<dbReference type="EMBL" id="OKRB01000128">
    <property type="protein sequence ID" value="SPE28638.1"/>
    <property type="molecule type" value="Genomic_DNA"/>
</dbReference>
<comment type="cofactor">
    <cofactor evidence="4">
        <name>Zn(2+)</name>
        <dbReference type="ChEBI" id="CHEBI:29105"/>
    </cofactor>
</comment>
<dbReference type="PANTHER" id="PTHR43401">
    <property type="entry name" value="L-THREONINE 3-DEHYDROGENASE"/>
    <property type="match status" value="1"/>
</dbReference>
<dbReference type="InterPro" id="IPR050129">
    <property type="entry name" value="Zn_alcohol_dh"/>
</dbReference>
<reference evidence="7" key="1">
    <citation type="submission" date="2018-02" db="EMBL/GenBank/DDBJ databases">
        <authorList>
            <person name="Hausmann B."/>
        </authorList>
    </citation>
    <scope>NUCLEOTIDE SEQUENCE [LARGE SCALE GENOMIC DNA]</scope>
    <source>
        <strain evidence="7">Peat soil MAG SbA5</strain>
    </source>
</reference>
<dbReference type="GO" id="GO:0016616">
    <property type="term" value="F:oxidoreductase activity, acting on the CH-OH group of donors, NAD or NADP as acceptor"/>
    <property type="evidence" value="ECO:0007669"/>
    <property type="project" value="UniProtKB-ARBA"/>
</dbReference>